<dbReference type="InterPro" id="IPR002347">
    <property type="entry name" value="SDR_fam"/>
</dbReference>
<dbReference type="GO" id="GO:0016491">
    <property type="term" value="F:oxidoreductase activity"/>
    <property type="evidence" value="ECO:0007669"/>
    <property type="project" value="UniProtKB-KW"/>
</dbReference>
<gene>
    <name evidence="3" type="ORF">EF294_00505</name>
</gene>
<dbReference type="PRINTS" id="PR00081">
    <property type="entry name" value="GDHRDH"/>
</dbReference>
<dbReference type="NCBIfam" id="NF006393">
    <property type="entry name" value="PRK08642.1"/>
    <property type="match status" value="1"/>
</dbReference>
<dbReference type="PANTHER" id="PTHR43639:SF1">
    <property type="entry name" value="SHORT-CHAIN DEHYDROGENASE_REDUCTASE FAMILY PROTEIN"/>
    <property type="match status" value="1"/>
</dbReference>
<keyword evidence="2" id="KW-0560">Oxidoreductase</keyword>
<accession>A0A3N4HG93</accession>
<reference evidence="3 4" key="1">
    <citation type="submission" date="2018-11" db="EMBL/GenBank/DDBJ databases">
        <title>Draft genome sequence of Gordonia sp. RS15-1S isolated from rice stems.</title>
        <authorList>
            <person name="Muangham S."/>
        </authorList>
    </citation>
    <scope>NUCLEOTIDE SEQUENCE [LARGE SCALE GENOMIC DNA]</scope>
    <source>
        <strain evidence="3 4">RS15-1S</strain>
    </source>
</reference>
<dbReference type="Proteomes" id="UP000267536">
    <property type="component" value="Unassembled WGS sequence"/>
</dbReference>
<dbReference type="EMBL" id="RKMH01000001">
    <property type="protein sequence ID" value="RPA66114.1"/>
    <property type="molecule type" value="Genomic_DNA"/>
</dbReference>
<comment type="similarity">
    <text evidence="1">Belongs to the short-chain dehydrogenases/reductases (SDR) family.</text>
</comment>
<evidence type="ECO:0000256" key="1">
    <source>
        <dbReference type="ARBA" id="ARBA00006484"/>
    </source>
</evidence>
<dbReference type="SUPFAM" id="SSF51735">
    <property type="entry name" value="NAD(P)-binding Rossmann-fold domains"/>
    <property type="match status" value="1"/>
</dbReference>
<name>A0A3N4HG93_9ACTN</name>
<evidence type="ECO:0000313" key="4">
    <source>
        <dbReference type="Proteomes" id="UP000267536"/>
    </source>
</evidence>
<dbReference type="InterPro" id="IPR036291">
    <property type="entry name" value="NAD(P)-bd_dom_sf"/>
</dbReference>
<protein>
    <submittedName>
        <fullName evidence="3">3-oxoacyl-ACP reductase</fullName>
    </submittedName>
</protein>
<organism evidence="3 4">
    <name type="scientific">Gordonia oryzae</name>
    <dbReference type="NCBI Taxonomy" id="2487349"/>
    <lineage>
        <taxon>Bacteria</taxon>
        <taxon>Bacillati</taxon>
        <taxon>Actinomycetota</taxon>
        <taxon>Actinomycetes</taxon>
        <taxon>Mycobacteriales</taxon>
        <taxon>Gordoniaceae</taxon>
        <taxon>Gordonia</taxon>
    </lineage>
</organism>
<evidence type="ECO:0000256" key="2">
    <source>
        <dbReference type="ARBA" id="ARBA00023002"/>
    </source>
</evidence>
<proteinExistence type="inferred from homology"/>
<comment type="caution">
    <text evidence="3">The sequence shown here is derived from an EMBL/GenBank/DDBJ whole genome shotgun (WGS) entry which is preliminary data.</text>
</comment>
<dbReference type="OrthoDB" id="286404at2"/>
<evidence type="ECO:0000313" key="3">
    <source>
        <dbReference type="EMBL" id="RPA66114.1"/>
    </source>
</evidence>
<keyword evidence="4" id="KW-1185">Reference proteome</keyword>
<dbReference type="PANTHER" id="PTHR43639">
    <property type="entry name" value="OXIDOREDUCTASE, SHORT-CHAIN DEHYDROGENASE/REDUCTASE FAMILY (AFU_ORTHOLOGUE AFUA_5G02870)"/>
    <property type="match status" value="1"/>
</dbReference>
<dbReference type="AlphaFoldDB" id="A0A3N4HG93"/>
<sequence length="245" mass="25207">MVMSGALLISDHVVVVTGGARGLSAEMVRAAAGQVTRVVIGYRNSADAARTLADEIGDQAVVIAADITDRAAVDSMIDSATDHFDHPITAVVTNALPDYSFNGDARSHADDLTVAELDAQLCGIVGGALTTVQASLPGLRACGAGRIVTIGTNLVQNPVVPYHDYTAAKAALPALTRTLSAAAGISVTMVPGGLLCTTDAIVASTPRRSVTTPREFADAVLFFRSPWTRAVTGQNPIVDGALVKN</sequence>
<dbReference type="Gene3D" id="3.40.50.720">
    <property type="entry name" value="NAD(P)-binding Rossmann-like Domain"/>
    <property type="match status" value="1"/>
</dbReference>
<dbReference type="Pfam" id="PF00106">
    <property type="entry name" value="adh_short"/>
    <property type="match status" value="1"/>
</dbReference>